<evidence type="ECO:0000256" key="1">
    <source>
        <dbReference type="ARBA" id="ARBA00000900"/>
    </source>
</evidence>
<organism evidence="13 14">
    <name type="scientific">Canna indica</name>
    <name type="common">Indian-shot</name>
    <dbReference type="NCBI Taxonomy" id="4628"/>
    <lineage>
        <taxon>Eukaryota</taxon>
        <taxon>Viridiplantae</taxon>
        <taxon>Streptophyta</taxon>
        <taxon>Embryophyta</taxon>
        <taxon>Tracheophyta</taxon>
        <taxon>Spermatophyta</taxon>
        <taxon>Magnoliopsida</taxon>
        <taxon>Liliopsida</taxon>
        <taxon>Zingiberales</taxon>
        <taxon>Cannaceae</taxon>
        <taxon>Canna</taxon>
    </lineage>
</organism>
<dbReference type="Pfam" id="PF00097">
    <property type="entry name" value="zf-C3HC4"/>
    <property type="match status" value="1"/>
</dbReference>
<dbReference type="GO" id="GO:0061630">
    <property type="term" value="F:ubiquitin protein ligase activity"/>
    <property type="evidence" value="ECO:0007669"/>
    <property type="project" value="UniProtKB-UniRule"/>
</dbReference>
<proteinExistence type="predicted"/>
<evidence type="ECO:0000256" key="6">
    <source>
        <dbReference type="ARBA" id="ARBA00022771"/>
    </source>
</evidence>
<comment type="domain">
    <text evidence="11">The RING-type zinc finger domain is responsible for E3 ligase activity.</text>
</comment>
<dbReference type="Proteomes" id="UP001327560">
    <property type="component" value="Chromosome 4"/>
</dbReference>
<dbReference type="PROSITE" id="PS50089">
    <property type="entry name" value="ZF_RING_2"/>
    <property type="match status" value="1"/>
</dbReference>
<comment type="function">
    <text evidence="11">E3 ubiquitin-protein ligase.</text>
</comment>
<protein>
    <recommendedName>
        <fullName evidence="11">E3 ubiquitin-protein ligase RMA</fullName>
        <ecNumber evidence="11">2.3.2.27</ecNumber>
    </recommendedName>
    <alternativeName>
        <fullName evidence="11">Protein RING membrane-anchor</fullName>
    </alternativeName>
    <alternativeName>
        <fullName evidence="11">RING-type E3 ubiquitin transferase RMA</fullName>
    </alternativeName>
</protein>
<keyword evidence="9 11" id="KW-0472">Membrane</keyword>
<dbReference type="GO" id="GO:0008270">
    <property type="term" value="F:zinc ion binding"/>
    <property type="evidence" value="ECO:0007669"/>
    <property type="project" value="UniProtKB-KW"/>
</dbReference>
<evidence type="ECO:0000256" key="4">
    <source>
        <dbReference type="ARBA" id="ARBA00022679"/>
    </source>
</evidence>
<dbReference type="InterPro" id="IPR013083">
    <property type="entry name" value="Znf_RING/FYVE/PHD"/>
</dbReference>
<comment type="subcellular location">
    <subcellularLocation>
        <location evidence="2">Endomembrane system</location>
    </subcellularLocation>
    <subcellularLocation>
        <location evidence="11">Endoplasmic reticulum membrane</location>
        <topology evidence="11">Single-pass type IV membrane protein</topology>
    </subcellularLocation>
</comment>
<dbReference type="InterPro" id="IPR018957">
    <property type="entry name" value="Znf_C3HC4_RING-type"/>
</dbReference>
<keyword evidence="5 11" id="KW-0479">Metal-binding</keyword>
<evidence type="ECO:0000256" key="7">
    <source>
        <dbReference type="ARBA" id="ARBA00022786"/>
    </source>
</evidence>
<dbReference type="InterPro" id="IPR045103">
    <property type="entry name" value="RNF5/RNF185-like"/>
</dbReference>
<evidence type="ECO:0000259" key="12">
    <source>
        <dbReference type="PROSITE" id="PS50089"/>
    </source>
</evidence>
<dbReference type="EC" id="2.3.2.27" evidence="11"/>
<evidence type="ECO:0000256" key="9">
    <source>
        <dbReference type="ARBA" id="ARBA00023136"/>
    </source>
</evidence>
<evidence type="ECO:0000256" key="5">
    <source>
        <dbReference type="ARBA" id="ARBA00022723"/>
    </source>
</evidence>
<dbReference type="AlphaFoldDB" id="A0AAQ3KB92"/>
<dbReference type="Gene3D" id="3.30.40.10">
    <property type="entry name" value="Zinc/RING finger domain, C3HC4 (zinc finger)"/>
    <property type="match status" value="1"/>
</dbReference>
<gene>
    <name evidence="13" type="ORF">Cni_G14120</name>
</gene>
<evidence type="ECO:0000256" key="2">
    <source>
        <dbReference type="ARBA" id="ARBA00004308"/>
    </source>
</evidence>
<evidence type="ECO:0000313" key="14">
    <source>
        <dbReference type="Proteomes" id="UP001327560"/>
    </source>
</evidence>
<keyword evidence="11" id="KW-0256">Endoplasmic reticulum</keyword>
<name>A0AAQ3KB92_9LILI</name>
<dbReference type="EMBL" id="CP136893">
    <property type="protein sequence ID" value="WOL05392.1"/>
    <property type="molecule type" value="Genomic_DNA"/>
</dbReference>
<comment type="pathway">
    <text evidence="3 11">Protein modification; protein ubiquitination.</text>
</comment>
<evidence type="ECO:0000256" key="3">
    <source>
        <dbReference type="ARBA" id="ARBA00004906"/>
    </source>
</evidence>
<sequence length="184" mass="21034">MNDSFHCNICLDFAVDPIVTFCGHLYCWPCIYKWMQLEGTSHQRCPVCKALISQHTIVPLYGGYEHHSAKRNPGVPPRSAHPPLSNERTPIFSDFERNVDHHQPIRRQPQVHPHSSEISGSVVTILTWVLGGHRLSIQDANPYHYLSLSGGNPRVRRQLKQVETSLHEMSLLLFFFAVICLLLF</sequence>
<keyword evidence="11" id="KW-1133">Transmembrane helix</keyword>
<dbReference type="GO" id="GO:0006511">
    <property type="term" value="P:ubiquitin-dependent protein catabolic process"/>
    <property type="evidence" value="ECO:0007669"/>
    <property type="project" value="UniProtKB-UniRule"/>
</dbReference>
<feature type="transmembrane region" description="Helical" evidence="11">
    <location>
        <begin position="166"/>
        <end position="183"/>
    </location>
</feature>
<dbReference type="GO" id="GO:0005789">
    <property type="term" value="C:endoplasmic reticulum membrane"/>
    <property type="evidence" value="ECO:0007669"/>
    <property type="project" value="UniProtKB-SubCell"/>
</dbReference>
<dbReference type="InterPro" id="IPR001841">
    <property type="entry name" value="Znf_RING"/>
</dbReference>
<keyword evidence="14" id="KW-1185">Reference proteome</keyword>
<accession>A0AAQ3KB92</accession>
<comment type="catalytic activity">
    <reaction evidence="1 11">
        <text>S-ubiquitinyl-[E2 ubiquitin-conjugating enzyme]-L-cysteine + [acceptor protein]-L-lysine = [E2 ubiquitin-conjugating enzyme]-L-cysteine + N(6)-ubiquitinyl-[acceptor protein]-L-lysine.</text>
        <dbReference type="EC" id="2.3.2.27"/>
    </reaction>
</comment>
<keyword evidence="8 11" id="KW-0862">Zinc</keyword>
<keyword evidence="4 11" id="KW-0808">Transferase</keyword>
<keyword evidence="7 11" id="KW-0833">Ubl conjugation pathway</keyword>
<keyword evidence="11" id="KW-0812">Transmembrane</keyword>
<evidence type="ECO:0000256" key="10">
    <source>
        <dbReference type="PROSITE-ProRule" id="PRU00175"/>
    </source>
</evidence>
<evidence type="ECO:0000313" key="13">
    <source>
        <dbReference type="EMBL" id="WOL05392.1"/>
    </source>
</evidence>
<evidence type="ECO:0000256" key="11">
    <source>
        <dbReference type="RuleBase" id="RU369090"/>
    </source>
</evidence>
<dbReference type="PROSITE" id="PS00518">
    <property type="entry name" value="ZF_RING_1"/>
    <property type="match status" value="1"/>
</dbReference>
<keyword evidence="6 10" id="KW-0863">Zinc-finger</keyword>
<feature type="domain" description="RING-type" evidence="12">
    <location>
        <begin position="7"/>
        <end position="49"/>
    </location>
</feature>
<dbReference type="PANTHER" id="PTHR12313">
    <property type="entry name" value="E3 UBIQUITIN-PROTEIN LIGASE RNF5-RELATED"/>
    <property type="match status" value="1"/>
</dbReference>
<dbReference type="SMART" id="SM00184">
    <property type="entry name" value="RING"/>
    <property type="match status" value="1"/>
</dbReference>
<reference evidence="13 14" key="1">
    <citation type="submission" date="2023-10" db="EMBL/GenBank/DDBJ databases">
        <title>Chromosome-scale genome assembly provides insights into flower coloration mechanisms of Canna indica.</title>
        <authorList>
            <person name="Li C."/>
        </authorList>
    </citation>
    <scope>NUCLEOTIDE SEQUENCE [LARGE SCALE GENOMIC DNA]</scope>
    <source>
        <tissue evidence="13">Flower</tissue>
    </source>
</reference>
<dbReference type="SUPFAM" id="SSF57850">
    <property type="entry name" value="RING/U-box"/>
    <property type="match status" value="1"/>
</dbReference>
<evidence type="ECO:0000256" key="8">
    <source>
        <dbReference type="ARBA" id="ARBA00022833"/>
    </source>
</evidence>
<dbReference type="InterPro" id="IPR017907">
    <property type="entry name" value="Znf_RING_CS"/>
</dbReference>